<evidence type="ECO:0000256" key="2">
    <source>
        <dbReference type="SAM" id="Phobius"/>
    </source>
</evidence>
<feature type="transmembrane region" description="Helical" evidence="2">
    <location>
        <begin position="353"/>
        <end position="373"/>
    </location>
</feature>
<evidence type="ECO:0000256" key="1">
    <source>
        <dbReference type="PROSITE-ProRule" id="PRU00339"/>
    </source>
</evidence>
<proteinExistence type="predicted"/>
<keyword evidence="2" id="KW-1133">Transmembrane helix</keyword>
<dbReference type="InterPro" id="IPR011990">
    <property type="entry name" value="TPR-like_helical_dom_sf"/>
</dbReference>
<feature type="transmembrane region" description="Helical" evidence="2">
    <location>
        <begin position="194"/>
        <end position="212"/>
    </location>
</feature>
<dbReference type="PANTHER" id="PTHR44216:SF3">
    <property type="entry name" value="PROTEIN O-MANNOSYL-TRANSFERASE TMTC2"/>
    <property type="match status" value="1"/>
</dbReference>
<evidence type="ECO:0000313" key="3">
    <source>
        <dbReference type="EMBL" id="RJP62295.1"/>
    </source>
</evidence>
<keyword evidence="2" id="KW-0812">Transmembrane</keyword>
<protein>
    <submittedName>
        <fullName evidence="3">Tetratricopeptide repeat protein</fullName>
    </submittedName>
</protein>
<feature type="transmembrane region" description="Helical" evidence="2">
    <location>
        <begin position="380"/>
        <end position="399"/>
    </location>
</feature>
<reference evidence="3 4" key="1">
    <citation type="journal article" date="2017" name="ISME J.">
        <title>Energy and carbon metabolisms in a deep terrestrial subsurface fluid microbial community.</title>
        <authorList>
            <person name="Momper L."/>
            <person name="Jungbluth S.P."/>
            <person name="Lee M.D."/>
            <person name="Amend J.P."/>
        </authorList>
    </citation>
    <scope>NUCLEOTIDE SEQUENCE [LARGE SCALE GENOMIC DNA]</scope>
    <source>
        <strain evidence="3">SURF_26</strain>
    </source>
</reference>
<dbReference type="Proteomes" id="UP000266426">
    <property type="component" value="Unassembled WGS sequence"/>
</dbReference>
<comment type="caution">
    <text evidence="3">The sequence shown here is derived from an EMBL/GenBank/DDBJ whole genome shotgun (WGS) entry which is preliminary data.</text>
</comment>
<feature type="transmembrane region" description="Helical" evidence="2">
    <location>
        <begin position="325"/>
        <end position="347"/>
    </location>
</feature>
<dbReference type="EMBL" id="QZJZ01000002">
    <property type="protein sequence ID" value="RJP62295.1"/>
    <property type="molecule type" value="Genomic_DNA"/>
</dbReference>
<accession>A0A3A4RGR6</accession>
<dbReference type="GO" id="GO:0035269">
    <property type="term" value="P:protein O-linked glycosylation via mannose"/>
    <property type="evidence" value="ECO:0007669"/>
    <property type="project" value="TreeGrafter"/>
</dbReference>
<dbReference type="SUPFAM" id="SSF48452">
    <property type="entry name" value="TPR-like"/>
    <property type="match status" value="1"/>
</dbReference>
<keyword evidence="2" id="KW-0472">Membrane</keyword>
<dbReference type="InterPro" id="IPR019734">
    <property type="entry name" value="TPR_rpt"/>
</dbReference>
<feature type="transmembrane region" description="Helical" evidence="2">
    <location>
        <begin position="148"/>
        <end position="164"/>
    </location>
</feature>
<dbReference type="SMART" id="SM00028">
    <property type="entry name" value="TPR"/>
    <property type="match status" value="4"/>
</dbReference>
<feature type="repeat" description="TPR" evidence="1">
    <location>
        <begin position="456"/>
        <end position="489"/>
    </location>
</feature>
<dbReference type="InterPro" id="IPR052384">
    <property type="entry name" value="TMTC_O-mannosyltransferase"/>
</dbReference>
<feature type="transmembrane region" description="Helical" evidence="2">
    <location>
        <begin position="300"/>
        <end position="318"/>
    </location>
</feature>
<feature type="transmembrane region" description="Helical" evidence="2">
    <location>
        <begin position="224"/>
        <end position="244"/>
    </location>
</feature>
<feature type="repeat" description="TPR" evidence="1">
    <location>
        <begin position="490"/>
        <end position="523"/>
    </location>
</feature>
<feature type="repeat" description="TPR" evidence="1">
    <location>
        <begin position="422"/>
        <end position="455"/>
    </location>
</feature>
<evidence type="ECO:0000313" key="4">
    <source>
        <dbReference type="Proteomes" id="UP000266426"/>
    </source>
</evidence>
<dbReference type="PANTHER" id="PTHR44216">
    <property type="entry name" value="PROTEIN O-MANNOSYL-TRANSFERASE TMTC2"/>
    <property type="match status" value="1"/>
</dbReference>
<dbReference type="GO" id="GO:0000030">
    <property type="term" value="F:mannosyltransferase activity"/>
    <property type="evidence" value="ECO:0007669"/>
    <property type="project" value="TreeGrafter"/>
</dbReference>
<dbReference type="AlphaFoldDB" id="A0A3A4RGR6"/>
<organism evidence="3 4">
    <name type="scientific">Candidatus Auribacter fodinae</name>
    <dbReference type="NCBI Taxonomy" id="2093366"/>
    <lineage>
        <taxon>Bacteria</taxon>
        <taxon>Pseudomonadati</taxon>
        <taxon>Candidatus Auribacterota</taxon>
        <taxon>Candidatus Auribacteria</taxon>
        <taxon>Candidatus Auribacterales</taxon>
        <taxon>Candidatus Auribacteraceae</taxon>
        <taxon>Candidatus Auribacter</taxon>
    </lineage>
</organism>
<name>A0A3A4RGR6_9BACT</name>
<dbReference type="PROSITE" id="PS50005">
    <property type="entry name" value="TPR"/>
    <property type="match status" value="3"/>
</dbReference>
<feature type="transmembrane region" description="Helical" evidence="2">
    <location>
        <begin position="106"/>
        <end position="128"/>
    </location>
</feature>
<keyword evidence="1" id="KW-0802">TPR repeat</keyword>
<feature type="transmembrane region" description="Helical" evidence="2">
    <location>
        <begin position="12"/>
        <end position="35"/>
    </location>
</feature>
<gene>
    <name evidence="3" type="ORF">C4541_00060</name>
</gene>
<dbReference type="Pfam" id="PF13414">
    <property type="entry name" value="TPR_11"/>
    <property type="match status" value="1"/>
</dbReference>
<dbReference type="Gene3D" id="1.25.40.10">
    <property type="entry name" value="Tetratricopeptide repeat domain"/>
    <property type="match status" value="1"/>
</dbReference>
<sequence length="578" mass="67162">MAIKRLIRNHGHIYLLLLVSIGIVYGNALIGGFVYDDKNFIVQNRPVKTWLMSRPWDFFLKPEVAVWSGIYRPIRTLSFAIDYQFFGLNPFGYHLENILIHFINSILVYHLMLFLCGSVLTGLIASLLFAVHPVQIEAVTWISSRGDLLYALLVLICMVMYIGKKQKNQTLSLKQTVCIYTLYCIALLSKETAVGLVPALAAYDIFFQVLTKKIRIKDYIRRHILFYAVFGIFTVAYLAVRFSLFENVSQKPFWGGTATANFLTMFEATVYYFRLIFYPTDLSLDYSTYPILHSVMNPNIIYPLIFFPAVCSLLYIQFRAKRYTIVFFALIIVLFLLPSWNIIPISAIIAERFLYLSMFGICGIFAVAVTAMIRSDQFRKTTVCVTFFILSICMILGVYRNNDWRSDLRIWYSCANEFPGNFKAHINLGTCYDEMDEVFKALNEYHKLLADQPHHAMAHFNLGNIYWSLGLFEKSRAEYLEAIRYDPQYWEAYNNLGNLYVDKMWFTEALECFHKILESNPGHVKANLNAGALYYSKFKMYDKALYHFQKCMESEEFRNSSRAREIIDKIHQITGKAR</sequence>